<dbReference type="HOGENOM" id="CLU_045271_0_0_1"/>
<keyword evidence="10" id="KW-1185">Reference proteome</keyword>
<feature type="transmembrane region" description="Helical" evidence="7">
    <location>
        <begin position="335"/>
        <end position="359"/>
    </location>
</feature>
<dbReference type="PANTHER" id="PTHR33048:SF129">
    <property type="entry name" value="INTEGRAL MEMBRANE PROTEIN-RELATED"/>
    <property type="match status" value="1"/>
</dbReference>
<keyword evidence="2 7" id="KW-0812">Transmembrane</keyword>
<dbReference type="InterPro" id="IPR049326">
    <property type="entry name" value="Rhodopsin_dom_fungi"/>
</dbReference>
<dbReference type="OrthoDB" id="10017208at2759"/>
<protein>
    <recommendedName>
        <fullName evidence="8">Rhodopsin domain-containing protein</fullName>
    </recommendedName>
</protein>
<dbReference type="InterPro" id="IPR052337">
    <property type="entry name" value="SAT4-like"/>
</dbReference>
<evidence type="ECO:0000313" key="10">
    <source>
        <dbReference type="Proteomes" id="UP000015100"/>
    </source>
</evidence>
<sequence length="415" mass="45799">MSSSETLDGDSIVAILSASVLIGASSPKYPNLRILDLIRKYSDYILANNYTIKAEDLTKYFGTPPPDAPLLIAALGGEESMAAFLTAVIQVEDIIPHPTSPDIVLPLFIALTAMTSIAVGLRIYSRHLVAGGVKAPDWFTVAGYLMTIAWGVVAILHSRATGHYQAYWDKTWHSLRESYLTYLTLTAFYPWVMMMIKFSLLLFYYEVTPSRYFAVRWAIYGTTFIVVGNTIASFFVTLFSCQPVNYWDHLLYDPCKANLKTALIVFGVIYIVTDVLIWVLPMPLVFQLKLKTRERVLAIITFGIGLVACVASGFRVDAIIKYQNYSSQSSSSLMIDAWTIIELNLALICGCAPAIRALVMYYAPKILDSVATSNLLTKSASDDNQAVENDKSDDGAGEVADESEKPDPQAEVKPA</sequence>
<organism evidence="9 10">
    <name type="scientific">Dactylellina haptotyla (strain CBS 200.50)</name>
    <name type="common">Nematode-trapping fungus</name>
    <name type="synonym">Monacrosporium haptotylum</name>
    <dbReference type="NCBI Taxonomy" id="1284197"/>
    <lineage>
        <taxon>Eukaryota</taxon>
        <taxon>Fungi</taxon>
        <taxon>Dikarya</taxon>
        <taxon>Ascomycota</taxon>
        <taxon>Pezizomycotina</taxon>
        <taxon>Orbiliomycetes</taxon>
        <taxon>Orbiliales</taxon>
        <taxon>Orbiliaceae</taxon>
        <taxon>Dactylellina</taxon>
    </lineage>
</organism>
<feature type="transmembrane region" description="Helical" evidence="7">
    <location>
        <begin position="136"/>
        <end position="159"/>
    </location>
</feature>
<proteinExistence type="inferred from homology"/>
<dbReference type="AlphaFoldDB" id="S8AQ79"/>
<evidence type="ECO:0000256" key="3">
    <source>
        <dbReference type="ARBA" id="ARBA00022989"/>
    </source>
</evidence>
<name>S8AQ79_DACHA</name>
<evidence type="ECO:0000256" key="2">
    <source>
        <dbReference type="ARBA" id="ARBA00022692"/>
    </source>
</evidence>
<evidence type="ECO:0000256" key="7">
    <source>
        <dbReference type="SAM" id="Phobius"/>
    </source>
</evidence>
<dbReference type="EMBL" id="AQGS01000024">
    <property type="protein sequence ID" value="EPS45014.1"/>
    <property type="molecule type" value="Genomic_DNA"/>
</dbReference>
<evidence type="ECO:0000256" key="1">
    <source>
        <dbReference type="ARBA" id="ARBA00004141"/>
    </source>
</evidence>
<dbReference type="STRING" id="1284197.S8AQ79"/>
<feature type="transmembrane region" description="Helical" evidence="7">
    <location>
        <begin position="217"/>
        <end position="239"/>
    </location>
</feature>
<feature type="transmembrane region" description="Helical" evidence="7">
    <location>
        <begin position="296"/>
        <end position="315"/>
    </location>
</feature>
<evidence type="ECO:0000259" key="8">
    <source>
        <dbReference type="Pfam" id="PF20684"/>
    </source>
</evidence>
<comment type="caution">
    <text evidence="9">The sequence shown here is derived from an EMBL/GenBank/DDBJ whole genome shotgun (WGS) entry which is preliminary data.</text>
</comment>
<comment type="similarity">
    <text evidence="5">Belongs to the SAT4 family.</text>
</comment>
<feature type="domain" description="Rhodopsin" evidence="8">
    <location>
        <begin position="121"/>
        <end position="359"/>
    </location>
</feature>
<keyword evidence="3 7" id="KW-1133">Transmembrane helix</keyword>
<dbReference type="Pfam" id="PF20684">
    <property type="entry name" value="Fung_rhodopsin"/>
    <property type="match status" value="1"/>
</dbReference>
<evidence type="ECO:0000256" key="6">
    <source>
        <dbReference type="SAM" id="MobiDB-lite"/>
    </source>
</evidence>
<feature type="transmembrane region" description="Helical" evidence="7">
    <location>
        <begin position="259"/>
        <end position="284"/>
    </location>
</feature>
<reference evidence="9 10" key="1">
    <citation type="journal article" date="2013" name="PLoS Genet.">
        <title>Genomic mechanisms accounting for the adaptation to parasitism in nematode-trapping fungi.</title>
        <authorList>
            <person name="Meerupati T."/>
            <person name="Andersson K.M."/>
            <person name="Friman E."/>
            <person name="Kumar D."/>
            <person name="Tunlid A."/>
            <person name="Ahren D."/>
        </authorList>
    </citation>
    <scope>NUCLEOTIDE SEQUENCE [LARGE SCALE GENOMIC DNA]</scope>
    <source>
        <strain evidence="9 10">CBS 200.50</strain>
    </source>
</reference>
<evidence type="ECO:0000256" key="4">
    <source>
        <dbReference type="ARBA" id="ARBA00023136"/>
    </source>
</evidence>
<feature type="compositionally biased region" description="Basic and acidic residues" evidence="6">
    <location>
        <begin position="402"/>
        <end position="415"/>
    </location>
</feature>
<evidence type="ECO:0000313" key="9">
    <source>
        <dbReference type="EMBL" id="EPS45014.1"/>
    </source>
</evidence>
<keyword evidence="4 7" id="KW-0472">Membrane</keyword>
<feature type="region of interest" description="Disordered" evidence="6">
    <location>
        <begin position="381"/>
        <end position="415"/>
    </location>
</feature>
<comment type="subcellular location">
    <subcellularLocation>
        <location evidence="1">Membrane</location>
        <topology evidence="1">Multi-pass membrane protein</topology>
    </subcellularLocation>
</comment>
<feature type="transmembrane region" description="Helical" evidence="7">
    <location>
        <begin position="179"/>
        <end position="205"/>
    </location>
</feature>
<feature type="transmembrane region" description="Helical" evidence="7">
    <location>
        <begin position="103"/>
        <end position="124"/>
    </location>
</feature>
<dbReference type="OMA" id="RALVMYY"/>
<evidence type="ECO:0000256" key="5">
    <source>
        <dbReference type="ARBA" id="ARBA00038359"/>
    </source>
</evidence>
<gene>
    <name evidence="9" type="ORF">H072_977</name>
</gene>
<dbReference type="PANTHER" id="PTHR33048">
    <property type="entry name" value="PTH11-LIKE INTEGRAL MEMBRANE PROTEIN (AFU_ORTHOLOGUE AFUA_5G11245)"/>
    <property type="match status" value="1"/>
</dbReference>
<dbReference type="Proteomes" id="UP000015100">
    <property type="component" value="Unassembled WGS sequence"/>
</dbReference>
<reference evidence="10" key="2">
    <citation type="submission" date="2013-04" db="EMBL/GenBank/DDBJ databases">
        <title>Genomic mechanisms accounting for the adaptation to parasitism in nematode-trapping fungi.</title>
        <authorList>
            <person name="Ahren D.G."/>
        </authorList>
    </citation>
    <scope>NUCLEOTIDE SEQUENCE [LARGE SCALE GENOMIC DNA]</scope>
    <source>
        <strain evidence="10">CBS 200.50</strain>
    </source>
</reference>
<dbReference type="GO" id="GO:0016020">
    <property type="term" value="C:membrane"/>
    <property type="evidence" value="ECO:0007669"/>
    <property type="project" value="UniProtKB-SubCell"/>
</dbReference>
<accession>S8AQ79</accession>